<keyword evidence="8" id="KW-1185">Reference proteome</keyword>
<dbReference type="PANTHER" id="PTHR12651:SF1">
    <property type="entry name" value="26S PROTEASOME NON-ATPASE REGULATORY SUBUNIT 9"/>
    <property type="match status" value="1"/>
</dbReference>
<dbReference type="Gene3D" id="6.10.140.1710">
    <property type="match status" value="1"/>
</dbReference>
<evidence type="ECO:0000256" key="2">
    <source>
        <dbReference type="ARBA" id="ARBA00023186"/>
    </source>
</evidence>
<dbReference type="PANTHER" id="PTHR12651">
    <property type="entry name" value="26S PROTEASOME NON-ATPASE REGULATORY SUBUNIT 9"/>
    <property type="match status" value="1"/>
</dbReference>
<dbReference type="AlphaFoldDB" id="G7YSP3"/>
<feature type="compositionally biased region" description="Polar residues" evidence="3">
    <location>
        <begin position="326"/>
        <end position="338"/>
    </location>
</feature>
<dbReference type="EMBL" id="DF144125">
    <property type="protein sequence ID" value="GAA55973.1"/>
    <property type="molecule type" value="Genomic_DNA"/>
</dbReference>
<feature type="region of interest" description="Disordered" evidence="3">
    <location>
        <begin position="430"/>
        <end position="453"/>
    </location>
</feature>
<keyword evidence="4" id="KW-0472">Membrane</keyword>
<dbReference type="SUPFAM" id="SSF50156">
    <property type="entry name" value="PDZ domain-like"/>
    <property type="match status" value="1"/>
</dbReference>
<feature type="domain" description="PDZ" evidence="5">
    <location>
        <begin position="628"/>
        <end position="673"/>
    </location>
</feature>
<evidence type="ECO:0000259" key="5">
    <source>
        <dbReference type="Pfam" id="PF17820"/>
    </source>
</evidence>
<evidence type="ECO:0000256" key="1">
    <source>
        <dbReference type="ARBA" id="ARBA00005256"/>
    </source>
</evidence>
<feature type="region of interest" description="Disordered" evidence="3">
    <location>
        <begin position="1"/>
        <end position="53"/>
    </location>
</feature>
<feature type="transmembrane region" description="Helical" evidence="4">
    <location>
        <begin position="226"/>
        <end position="247"/>
    </location>
</feature>
<organism evidence="7 8">
    <name type="scientific">Clonorchis sinensis</name>
    <name type="common">Chinese liver fluke</name>
    <dbReference type="NCBI Taxonomy" id="79923"/>
    <lineage>
        <taxon>Eukaryota</taxon>
        <taxon>Metazoa</taxon>
        <taxon>Spiralia</taxon>
        <taxon>Lophotrochozoa</taxon>
        <taxon>Platyhelminthes</taxon>
        <taxon>Trematoda</taxon>
        <taxon>Digenea</taxon>
        <taxon>Opisthorchiida</taxon>
        <taxon>Opisthorchiata</taxon>
        <taxon>Opisthorchiidae</taxon>
        <taxon>Clonorchis</taxon>
    </lineage>
</organism>
<feature type="compositionally biased region" description="Polar residues" evidence="3">
    <location>
        <begin position="15"/>
        <end position="25"/>
    </location>
</feature>
<dbReference type="GO" id="GO:0005737">
    <property type="term" value="C:cytoplasm"/>
    <property type="evidence" value="ECO:0007669"/>
    <property type="project" value="TreeGrafter"/>
</dbReference>
<gene>
    <name evidence="7" type="ORF">CLF_109518</name>
</gene>
<keyword evidence="4" id="KW-1133">Transmembrane helix</keyword>
<keyword evidence="7" id="KW-0647">Proteasome</keyword>
<feature type="domain" description="Nas2 N-terminal" evidence="6">
    <location>
        <begin position="516"/>
        <end position="593"/>
    </location>
</feature>
<dbReference type="Pfam" id="PF17820">
    <property type="entry name" value="PDZ_6"/>
    <property type="match status" value="1"/>
</dbReference>
<comment type="similarity">
    <text evidence="1">Belongs to the proteasome subunit p27 family.</text>
</comment>
<evidence type="ECO:0000256" key="3">
    <source>
        <dbReference type="SAM" id="MobiDB-lite"/>
    </source>
</evidence>
<reference key="2">
    <citation type="submission" date="2011-10" db="EMBL/GenBank/DDBJ databases">
        <title>The genome and transcriptome sequence of Clonorchis sinensis provide insights into the carcinogenic liver fluke.</title>
        <authorList>
            <person name="Wang X."/>
            <person name="Huang Y."/>
            <person name="Chen W."/>
            <person name="Liu H."/>
            <person name="Guo L."/>
            <person name="Chen Y."/>
            <person name="Luo F."/>
            <person name="Zhou W."/>
            <person name="Sun J."/>
            <person name="Mao Q."/>
            <person name="Liang P."/>
            <person name="Zhou C."/>
            <person name="Tian Y."/>
            <person name="Men J."/>
            <person name="Lv X."/>
            <person name="Huang L."/>
            <person name="Zhou J."/>
            <person name="Hu Y."/>
            <person name="Li R."/>
            <person name="Zhang F."/>
            <person name="Lei H."/>
            <person name="Li X."/>
            <person name="Hu X."/>
            <person name="Liang C."/>
            <person name="Xu J."/>
            <person name="Wu Z."/>
            <person name="Yu X."/>
        </authorList>
    </citation>
    <scope>NUCLEOTIDE SEQUENCE</scope>
    <source>
        <strain>Henan</strain>
    </source>
</reference>
<dbReference type="Proteomes" id="UP000008909">
    <property type="component" value="Unassembled WGS sequence"/>
</dbReference>
<dbReference type="InterPro" id="IPR040815">
    <property type="entry name" value="Nas2_N"/>
</dbReference>
<feature type="compositionally biased region" description="Basic and acidic residues" evidence="3">
    <location>
        <begin position="1"/>
        <end position="10"/>
    </location>
</feature>
<feature type="region of interest" description="Disordered" evidence="3">
    <location>
        <begin position="317"/>
        <end position="356"/>
    </location>
</feature>
<name>G7YSP3_CLOSI</name>
<protein>
    <submittedName>
        <fullName evidence="7">26S proteasome non-ATPase regulatory subunit 9</fullName>
    </submittedName>
</protein>
<dbReference type="InterPro" id="IPR036034">
    <property type="entry name" value="PDZ_sf"/>
</dbReference>
<evidence type="ECO:0000256" key="4">
    <source>
        <dbReference type="SAM" id="Phobius"/>
    </source>
</evidence>
<feature type="compositionally biased region" description="Basic and acidic residues" evidence="3">
    <location>
        <begin position="438"/>
        <end position="453"/>
    </location>
</feature>
<dbReference type="GO" id="GO:0000502">
    <property type="term" value="C:proteasome complex"/>
    <property type="evidence" value="ECO:0007669"/>
    <property type="project" value="UniProtKB-KW"/>
</dbReference>
<keyword evidence="2" id="KW-0143">Chaperone</keyword>
<feature type="region of interest" description="Disordered" evidence="3">
    <location>
        <begin position="165"/>
        <end position="203"/>
    </location>
</feature>
<proteinExistence type="inferred from homology"/>
<dbReference type="GO" id="GO:0005634">
    <property type="term" value="C:nucleus"/>
    <property type="evidence" value="ECO:0007669"/>
    <property type="project" value="TreeGrafter"/>
</dbReference>
<dbReference type="Pfam" id="PF18265">
    <property type="entry name" value="Nas2_N"/>
    <property type="match status" value="1"/>
</dbReference>
<dbReference type="InterPro" id="IPR035269">
    <property type="entry name" value="PSMD9"/>
</dbReference>
<feature type="compositionally biased region" description="Basic and acidic residues" evidence="3">
    <location>
        <begin position="188"/>
        <end position="200"/>
    </location>
</feature>
<reference evidence="7" key="1">
    <citation type="journal article" date="2011" name="Genome Biol.">
        <title>The draft genome of the carcinogenic human liver fluke Clonorchis sinensis.</title>
        <authorList>
            <person name="Wang X."/>
            <person name="Chen W."/>
            <person name="Huang Y."/>
            <person name="Sun J."/>
            <person name="Men J."/>
            <person name="Liu H."/>
            <person name="Luo F."/>
            <person name="Guo L."/>
            <person name="Lv X."/>
            <person name="Deng C."/>
            <person name="Zhou C."/>
            <person name="Fan Y."/>
            <person name="Li X."/>
            <person name="Huang L."/>
            <person name="Hu Y."/>
            <person name="Liang C."/>
            <person name="Hu X."/>
            <person name="Xu J."/>
            <person name="Yu X."/>
        </authorList>
    </citation>
    <scope>NUCLEOTIDE SEQUENCE [LARGE SCALE GENOMIC DNA]</scope>
    <source>
        <strain evidence="7">Henan</strain>
    </source>
</reference>
<accession>G7YSP3</accession>
<keyword evidence="4" id="KW-0812">Transmembrane</keyword>
<evidence type="ECO:0000313" key="8">
    <source>
        <dbReference type="Proteomes" id="UP000008909"/>
    </source>
</evidence>
<dbReference type="InterPro" id="IPR041489">
    <property type="entry name" value="PDZ_6"/>
</dbReference>
<feature type="transmembrane region" description="Helical" evidence="4">
    <location>
        <begin position="259"/>
        <end position="283"/>
    </location>
</feature>
<dbReference type="GO" id="GO:0070682">
    <property type="term" value="P:proteasome regulatory particle assembly"/>
    <property type="evidence" value="ECO:0007669"/>
    <property type="project" value="InterPro"/>
</dbReference>
<sequence length="742" mass="82464">MTEQPEERVRGRSLLVSQLSQQKRGSYSDDDLFDEELEKDSEQPEPERPVVPTKLPRITPSVSLIVRWAVLLIGLPSSSRWLSCWHELTDRKVRSSKLNAPSGDTAARRRKVLAPTPSVCATTSLTRRIGSAPLKILPRGQPDLAWRAGRLESILLDDRPTSTQLPLGLCLPKRGRPRGRPPKPQTESTHETPPKRKVAETENPPLLLPLRESHPLTNMALPPLDIAAQFVCASGFCAFLALAEFRVMYGFLSRDHRRLVRVPTFSISVHLIGAICLMLNGAVGKLQVRDGDRCCSLDSVRLFNYLSADVFAAVDNEKKPSGADDGSQTPTANNGLPTSASSSSLSAVPGRMKTSSAGEDVDIQALRNYRRLNGYSLFVFMNRRKYESNVGTDEATDLGDSQKDNCKWQAIWSTLSEKERREWKAKARKIMRQNQQPMKREEQDGKDRRWSERRKLERQLARNDMAFATNNLLDIAAHFQLLSDAFAGCASQLEDVEMAPDTLTVARMQLKARIGDLSSRKASLEKEIQTFSEVLQTNGNVGLHAPLVDREGFPRSDIDLVAVRVARNNIIRLNNDHKQVMNELEGCLHHLHELARQAGPTSQAEVKEEPKIQSTTTAKAPQLRPFLVVEEVQPGGVAESVGLEVGDRITQFGSVSAENFESLRDISTVMQNTPPNIPILLNVIKPSKDNSSYELELKKPSGGISLGTLTRFSYRIILGASHRRCGGISTNFVDGAKRGSRW</sequence>
<feature type="compositionally biased region" description="Acidic residues" evidence="3">
    <location>
        <begin position="28"/>
        <end position="39"/>
    </location>
</feature>
<dbReference type="Gene3D" id="2.30.42.10">
    <property type="match status" value="1"/>
</dbReference>
<evidence type="ECO:0000313" key="7">
    <source>
        <dbReference type="EMBL" id="GAA55973.1"/>
    </source>
</evidence>
<evidence type="ECO:0000259" key="6">
    <source>
        <dbReference type="Pfam" id="PF18265"/>
    </source>
</evidence>